<dbReference type="InterPro" id="IPR007587">
    <property type="entry name" value="SAPS"/>
</dbReference>
<comment type="caution">
    <text evidence="3">The sequence shown here is derived from an EMBL/GenBank/DDBJ whole genome shotgun (WGS) entry which is preliminary data.</text>
</comment>
<accession>A0AAV8P5E5</accession>
<dbReference type="Proteomes" id="UP001222027">
    <property type="component" value="Unassembled WGS sequence"/>
</dbReference>
<feature type="region of interest" description="Disordered" evidence="2">
    <location>
        <begin position="645"/>
        <end position="710"/>
    </location>
</feature>
<feature type="compositionally biased region" description="Low complexity" evidence="2">
    <location>
        <begin position="765"/>
        <end position="781"/>
    </location>
</feature>
<gene>
    <name evidence="3" type="ORF">OPV22_029789</name>
</gene>
<evidence type="ECO:0008006" key="5">
    <source>
        <dbReference type="Google" id="ProtNLM"/>
    </source>
</evidence>
<dbReference type="Pfam" id="PF04499">
    <property type="entry name" value="SAPS"/>
    <property type="match status" value="1"/>
</dbReference>
<evidence type="ECO:0000313" key="3">
    <source>
        <dbReference type="EMBL" id="KAJ8467237.1"/>
    </source>
</evidence>
<dbReference type="AlphaFoldDB" id="A0AAV8P5E5"/>
<proteinExistence type="inferred from homology"/>
<sequence length="793" mass="87711">MTGFTQASPVDAILDKENFTLDELLDEDEIIQECKALNTRLINFLREKTQVERLLRYIVEEPPEGADNKHVFKLPFIACEIFICEVDIILRTLVEDVQLMDLLFSFLKPDHSHSTFLAGYFSKVVICLMMRKTGPLLNYIQGHPEIISQLVDLIGITSIMEVLIRLIGADENMHSNYVDTMQWLEDTDVLEMIADKFNSSDSFEVHANIAEILCAVTRCAPPALAAKICSPSYVRKLFCHALQDSRPKSVLYHSLSFCICLLDPKRLVAPSFQAFRSQLNHGSFVPASEDTIQAMLERLGDLLKLFDISSLDSDLLTTYGKLQPPLGKHRLKIVEFISVLLTTGSEAVEKELIQLGAIKRVIELFFLYPFNNFLHHHVEDVVGSCLESKRTLLIEHILHDCDIVNKILAADNQSFLSIDSTKVTVSAEGRSPPRIGNVGHMTRIANKLIQLGNNNSLIQTHLQEHSDWVGWHSNVLLKRNAIENVHQWTCGRPTTLQEPARDSDDEDFRDRDFDVAALASNLSQAFRCGIYTNDDIEEAQVSFERDDEDVYFDDESAEVVISSLRLGDDQDSPLFTNSNWFAFENDREVDDDRLTNSLASSSPNSDETSDDEPDEEVVVGENNNLNDTATSLQVMDAGTASESKAMFLGNGPANEPKEGVSNSSIREGEQSPGGGWVEWRETSEPKVPGTDPTSDILNSDGGSDKETVPLDEVALEADECGLPLGVAAIDRRGGDAGGSSDVLAEVPSDTAKGGGDFSGSPEVINESNLEPPESEAAAENPQSEKDVDTDTGR</sequence>
<reference evidence="3 4" key="1">
    <citation type="submission" date="2022-12" db="EMBL/GenBank/DDBJ databases">
        <title>Chromosome-scale assembly of the Ensete ventricosum genome.</title>
        <authorList>
            <person name="Dussert Y."/>
            <person name="Stocks J."/>
            <person name="Wendawek A."/>
            <person name="Woldeyes F."/>
            <person name="Nichols R.A."/>
            <person name="Borrell J.S."/>
        </authorList>
    </citation>
    <scope>NUCLEOTIDE SEQUENCE [LARGE SCALE GENOMIC DNA]</scope>
    <source>
        <strain evidence="4">cv. Maze</strain>
        <tissue evidence="3">Seeds</tissue>
    </source>
</reference>
<keyword evidence="4" id="KW-1185">Reference proteome</keyword>
<dbReference type="GO" id="GO:0019903">
    <property type="term" value="F:protein phosphatase binding"/>
    <property type="evidence" value="ECO:0007669"/>
    <property type="project" value="InterPro"/>
</dbReference>
<evidence type="ECO:0000256" key="2">
    <source>
        <dbReference type="SAM" id="MobiDB-lite"/>
    </source>
</evidence>
<feature type="compositionally biased region" description="Acidic residues" evidence="2">
    <location>
        <begin position="607"/>
        <end position="616"/>
    </location>
</feature>
<evidence type="ECO:0000256" key="1">
    <source>
        <dbReference type="ARBA" id="ARBA00006180"/>
    </source>
</evidence>
<feature type="region of interest" description="Disordered" evidence="2">
    <location>
        <begin position="729"/>
        <end position="793"/>
    </location>
</feature>
<feature type="compositionally biased region" description="Polar residues" evidence="2">
    <location>
        <begin position="691"/>
        <end position="701"/>
    </location>
</feature>
<dbReference type="PANTHER" id="PTHR12634:SF37">
    <property type="entry name" value="SIT4 PHOSPHATASE-ASSOCIATED FAMILY PROTEIN"/>
    <property type="match status" value="1"/>
</dbReference>
<dbReference type="PANTHER" id="PTHR12634">
    <property type="entry name" value="SIT4 YEAST -ASSOCIATING PROTEIN-RELATED"/>
    <property type="match status" value="1"/>
</dbReference>
<dbReference type="EMBL" id="JAQQAF010000008">
    <property type="protein sequence ID" value="KAJ8467237.1"/>
    <property type="molecule type" value="Genomic_DNA"/>
</dbReference>
<protein>
    <recommendedName>
        <fullName evidence="5">Serine/threonine-protein phosphatase 4 regulatory subunit 3-like central domain-containing protein</fullName>
    </recommendedName>
</protein>
<name>A0AAV8P5E5_ENSVE</name>
<feature type="region of interest" description="Disordered" evidence="2">
    <location>
        <begin position="594"/>
        <end position="616"/>
    </location>
</feature>
<organism evidence="3 4">
    <name type="scientific">Ensete ventricosum</name>
    <name type="common">Abyssinian banana</name>
    <name type="synonym">Musa ensete</name>
    <dbReference type="NCBI Taxonomy" id="4639"/>
    <lineage>
        <taxon>Eukaryota</taxon>
        <taxon>Viridiplantae</taxon>
        <taxon>Streptophyta</taxon>
        <taxon>Embryophyta</taxon>
        <taxon>Tracheophyta</taxon>
        <taxon>Spermatophyta</taxon>
        <taxon>Magnoliopsida</taxon>
        <taxon>Liliopsida</taxon>
        <taxon>Zingiberales</taxon>
        <taxon>Musaceae</taxon>
        <taxon>Ensete</taxon>
    </lineage>
</organism>
<comment type="similarity">
    <text evidence="1">Belongs to the SAPS family.</text>
</comment>
<evidence type="ECO:0000313" key="4">
    <source>
        <dbReference type="Proteomes" id="UP001222027"/>
    </source>
</evidence>
<feature type="compositionally biased region" description="Basic and acidic residues" evidence="2">
    <location>
        <begin position="782"/>
        <end position="793"/>
    </location>
</feature>
<dbReference type="GO" id="GO:0019888">
    <property type="term" value="F:protein phosphatase regulator activity"/>
    <property type="evidence" value="ECO:0007669"/>
    <property type="project" value="TreeGrafter"/>
</dbReference>